<evidence type="ECO:0000259" key="7">
    <source>
        <dbReference type="Pfam" id="PF21006"/>
    </source>
</evidence>
<comment type="similarity">
    <text evidence="2 5">Belongs to the nitrile hydratase subunit beta family.</text>
</comment>
<dbReference type="Pfam" id="PF02211">
    <property type="entry name" value="NHase_beta_C"/>
    <property type="match status" value="1"/>
</dbReference>
<dbReference type="EMBL" id="JBHSDR010000003">
    <property type="protein sequence ID" value="MFC4294661.1"/>
    <property type="molecule type" value="Genomic_DNA"/>
</dbReference>
<feature type="domain" description="Nitrile hydratase beta subunit-like N-terminal" evidence="7">
    <location>
        <begin position="1"/>
        <end position="88"/>
    </location>
</feature>
<evidence type="ECO:0000313" key="8">
    <source>
        <dbReference type="EMBL" id="MFC4294661.1"/>
    </source>
</evidence>
<dbReference type="InterPro" id="IPR042262">
    <property type="entry name" value="CN_hydtase_beta_C"/>
</dbReference>
<feature type="domain" description="Nitrile hydratase beta subunit" evidence="6">
    <location>
        <begin position="113"/>
        <end position="210"/>
    </location>
</feature>
<accession>A0ABV8RQY6</accession>
<protein>
    <recommendedName>
        <fullName evidence="5">Nitrile hydratase subunit beta</fullName>
        <shortName evidence="5">NHase</shortName>
        <ecNumber evidence="5">4.2.1.84</ecNumber>
    </recommendedName>
</protein>
<name>A0ABV8RQY6_9SPHN</name>
<proteinExistence type="inferred from homology"/>
<dbReference type="Pfam" id="PF21006">
    <property type="entry name" value="NHase_beta_N"/>
    <property type="match status" value="1"/>
</dbReference>
<dbReference type="Proteomes" id="UP001595828">
    <property type="component" value="Unassembled WGS sequence"/>
</dbReference>
<dbReference type="InterPro" id="IPR008990">
    <property type="entry name" value="Elect_transpt_acc-like_dom_sf"/>
</dbReference>
<evidence type="ECO:0000256" key="2">
    <source>
        <dbReference type="ARBA" id="ARBA00009098"/>
    </source>
</evidence>
<dbReference type="InterPro" id="IPR003168">
    <property type="entry name" value="Nitrile_hydratase_bsu"/>
</dbReference>
<evidence type="ECO:0000256" key="5">
    <source>
        <dbReference type="PIRNR" id="PIRNR001427"/>
    </source>
</evidence>
<comment type="function">
    <text evidence="1 5">NHase catalyzes the hydration of various nitrile compounds to the corresponding amides.</text>
</comment>
<comment type="caution">
    <text evidence="8">The sequence shown here is derived from an EMBL/GenBank/DDBJ whole genome shotgun (WGS) entry which is preliminary data.</text>
</comment>
<evidence type="ECO:0000256" key="3">
    <source>
        <dbReference type="ARBA" id="ARBA00023239"/>
    </source>
</evidence>
<dbReference type="InterPro" id="IPR049054">
    <property type="entry name" value="CN_hydtase_beta-like_N"/>
</dbReference>
<evidence type="ECO:0000313" key="9">
    <source>
        <dbReference type="Proteomes" id="UP001595828"/>
    </source>
</evidence>
<evidence type="ECO:0000256" key="1">
    <source>
        <dbReference type="ARBA" id="ARBA00004042"/>
    </source>
</evidence>
<dbReference type="SUPFAM" id="SSF50090">
    <property type="entry name" value="Electron transport accessory proteins"/>
    <property type="match status" value="1"/>
</dbReference>
<comment type="catalytic activity">
    <reaction evidence="4 5">
        <text>an aliphatic primary amide = an aliphatic nitrile + H2O</text>
        <dbReference type="Rhea" id="RHEA:12673"/>
        <dbReference type="ChEBI" id="CHEBI:15377"/>
        <dbReference type="ChEBI" id="CHEBI:65285"/>
        <dbReference type="ChEBI" id="CHEBI:80291"/>
        <dbReference type="EC" id="4.2.1.84"/>
    </reaction>
</comment>
<dbReference type="RefSeq" id="WP_379538107.1">
    <property type="nucleotide sequence ID" value="NZ_JBHSDR010000003.1"/>
</dbReference>
<reference evidence="9" key="1">
    <citation type="journal article" date="2019" name="Int. J. Syst. Evol. Microbiol.">
        <title>The Global Catalogue of Microorganisms (GCM) 10K type strain sequencing project: providing services to taxonomists for standard genome sequencing and annotation.</title>
        <authorList>
            <consortium name="The Broad Institute Genomics Platform"/>
            <consortium name="The Broad Institute Genome Sequencing Center for Infectious Disease"/>
            <person name="Wu L."/>
            <person name="Ma J."/>
        </authorList>
    </citation>
    <scope>NUCLEOTIDE SEQUENCE [LARGE SCALE GENOMIC DNA]</scope>
    <source>
        <strain evidence="9">CGMCC 1.12989</strain>
    </source>
</reference>
<evidence type="ECO:0000259" key="6">
    <source>
        <dbReference type="Pfam" id="PF02211"/>
    </source>
</evidence>
<dbReference type="InterPro" id="IPR024690">
    <property type="entry name" value="CN_hydtase_beta_dom_C"/>
</dbReference>
<gene>
    <name evidence="8" type="primary">nthB</name>
    <name evidence="8" type="ORF">ACFO0A_06265</name>
</gene>
<evidence type="ECO:0000256" key="4">
    <source>
        <dbReference type="ARBA" id="ARBA00044877"/>
    </source>
</evidence>
<keyword evidence="9" id="KW-1185">Reference proteome</keyword>
<keyword evidence="3 5" id="KW-0456">Lyase</keyword>
<dbReference type="PIRSF" id="PIRSF001427">
    <property type="entry name" value="NHase_beta"/>
    <property type="match status" value="1"/>
</dbReference>
<dbReference type="Gene3D" id="1.10.472.20">
    <property type="entry name" value="Nitrile hydratase, beta subunit"/>
    <property type="match status" value="1"/>
</dbReference>
<dbReference type="NCBIfam" id="TIGR03888">
    <property type="entry name" value="nitrile_beta"/>
    <property type="match status" value="1"/>
</dbReference>
<organism evidence="8 9">
    <name type="scientific">Novosphingobium tardum</name>
    <dbReference type="NCBI Taxonomy" id="1538021"/>
    <lineage>
        <taxon>Bacteria</taxon>
        <taxon>Pseudomonadati</taxon>
        <taxon>Pseudomonadota</taxon>
        <taxon>Alphaproteobacteria</taxon>
        <taxon>Sphingomonadales</taxon>
        <taxon>Sphingomonadaceae</taxon>
        <taxon>Novosphingobium</taxon>
    </lineage>
</organism>
<dbReference type="GO" id="GO:0018822">
    <property type="term" value="F:nitrile hydratase activity"/>
    <property type="evidence" value="ECO:0007669"/>
    <property type="project" value="UniProtKB-EC"/>
</dbReference>
<dbReference type="Gene3D" id="2.30.30.50">
    <property type="match status" value="1"/>
</dbReference>
<sequence>MNGVHDLGGRDGMGPISFEPAEPVFHEDWERRVFAMHIAMAGGGYMNIDQFRHAIERMPAADYLATSYFEHWLVAVEDGCRTAGLLDEAIATSPVTCFPSHLVEAMVFGGSPARMELDAAPAFAVGAQIRARNIHPAGHTRLPWYVRGQVGCIVAHRGAFVFPDSHAHGLGPDPRHMYSVSFTAEALWGPDARNPRDTVQLELWEPYLEKAGQPS</sequence>
<dbReference type="EC" id="4.2.1.84" evidence="5"/>